<reference evidence="10" key="1">
    <citation type="journal article" date="2014" name="Int. J. Syst. Evol. Microbiol.">
        <title>Complete genome of a new Firmicutes species belonging to the dominant human colonic microbiota ('Ruminococcus bicirculans') reveals two chromosomes and a selective capacity to utilize plant glucans.</title>
        <authorList>
            <consortium name="NISC Comparative Sequencing Program"/>
            <person name="Wegmann U."/>
            <person name="Louis P."/>
            <person name="Goesmann A."/>
            <person name="Henrissat B."/>
            <person name="Duncan S.H."/>
            <person name="Flint H.J."/>
        </authorList>
    </citation>
    <scope>NUCLEOTIDE SEQUENCE</scope>
    <source>
        <strain evidence="10">NBRC 108219</strain>
    </source>
</reference>
<evidence type="ECO:0000259" key="9">
    <source>
        <dbReference type="Pfam" id="PF13231"/>
    </source>
</evidence>
<dbReference type="RefSeq" id="WP_284390920.1">
    <property type="nucleotide sequence ID" value="NZ_BSNK01000002.1"/>
</dbReference>
<dbReference type="InterPro" id="IPR050297">
    <property type="entry name" value="LipidA_mod_glycosyltrf_83"/>
</dbReference>
<dbReference type="Proteomes" id="UP001161391">
    <property type="component" value="Unassembled WGS sequence"/>
</dbReference>
<evidence type="ECO:0000256" key="7">
    <source>
        <dbReference type="ARBA" id="ARBA00023136"/>
    </source>
</evidence>
<evidence type="ECO:0000256" key="6">
    <source>
        <dbReference type="ARBA" id="ARBA00022989"/>
    </source>
</evidence>
<feature type="transmembrane region" description="Helical" evidence="8">
    <location>
        <begin position="250"/>
        <end position="270"/>
    </location>
</feature>
<feature type="transmembrane region" description="Helical" evidence="8">
    <location>
        <begin position="333"/>
        <end position="351"/>
    </location>
</feature>
<organism evidence="10 11">
    <name type="scientific">Algimonas ampicilliniresistens</name>
    <dbReference type="NCBI Taxonomy" id="1298735"/>
    <lineage>
        <taxon>Bacteria</taxon>
        <taxon>Pseudomonadati</taxon>
        <taxon>Pseudomonadota</taxon>
        <taxon>Alphaproteobacteria</taxon>
        <taxon>Maricaulales</taxon>
        <taxon>Robiginitomaculaceae</taxon>
        <taxon>Algimonas</taxon>
    </lineage>
</organism>
<keyword evidence="5 8" id="KW-0812">Transmembrane</keyword>
<keyword evidence="11" id="KW-1185">Reference proteome</keyword>
<keyword evidence="6 8" id="KW-1133">Transmembrane helix</keyword>
<feature type="transmembrane region" description="Helical" evidence="8">
    <location>
        <begin position="157"/>
        <end position="187"/>
    </location>
</feature>
<evidence type="ECO:0000256" key="4">
    <source>
        <dbReference type="ARBA" id="ARBA00022679"/>
    </source>
</evidence>
<reference evidence="10" key="2">
    <citation type="submission" date="2023-01" db="EMBL/GenBank/DDBJ databases">
        <title>Draft genome sequence of Algimonas ampicilliniresistens strain NBRC 108219.</title>
        <authorList>
            <person name="Sun Q."/>
            <person name="Mori K."/>
        </authorList>
    </citation>
    <scope>NUCLEOTIDE SEQUENCE</scope>
    <source>
        <strain evidence="10">NBRC 108219</strain>
    </source>
</reference>
<comment type="subcellular location">
    <subcellularLocation>
        <location evidence="1">Cell membrane</location>
        <topology evidence="1">Multi-pass membrane protein</topology>
    </subcellularLocation>
</comment>
<feature type="transmembrane region" description="Helical" evidence="8">
    <location>
        <begin position="307"/>
        <end position="326"/>
    </location>
</feature>
<evidence type="ECO:0000256" key="2">
    <source>
        <dbReference type="ARBA" id="ARBA00022475"/>
    </source>
</evidence>
<evidence type="ECO:0000256" key="8">
    <source>
        <dbReference type="SAM" id="Phobius"/>
    </source>
</evidence>
<keyword evidence="3" id="KW-0328">Glycosyltransferase</keyword>
<proteinExistence type="predicted"/>
<evidence type="ECO:0000313" key="11">
    <source>
        <dbReference type="Proteomes" id="UP001161391"/>
    </source>
</evidence>
<evidence type="ECO:0000256" key="5">
    <source>
        <dbReference type="ARBA" id="ARBA00022692"/>
    </source>
</evidence>
<sequence length="493" mass="54786">MSDPQLKSNTPYGVWATALIAGLLLFRVVLLWLNPSGLHGDEAQYWAWAQEPDFGYYSKPPLIAWIIWATTALFGDAEWAVRLASPILHTFTAILCFLTARRLYNAKAGLVAAALYALMPGVALSSSLISTDAALLVFVALFLYSWVRVREEPSWRWALLIGAALGFGLLAKYAMTYVLPAFGLAVLFEAKTRKAMLSLRGVVAGLLSGLIILPNILWNARNDFATMVHTTDNANLKDGPQFNVDELAEFLFGQLGVFGPVTFILLLIAIWGMRRNRRSFDLWLILLVLTPLLIICAQAVVSRANANWAAVAYASAPILLAGWTIQLRRAMRWVAAGLIANLLLGVGPGLVMTSPTLVDRLGFANAVKRQRSWPETVEAIRAEYDQGDFDAIAVDNRLLFYDLLYYEMEETAPLFMWRYEPRLNNHAELTKALPQDDRSVLLVSYYAPYTEYFAQDFETLIPLGEINIDLGGGKVRALKTYAASGYKGPAYRD</sequence>
<gene>
    <name evidence="10" type="ORF">GCM10007853_23510</name>
</gene>
<dbReference type="PANTHER" id="PTHR33908">
    <property type="entry name" value="MANNOSYLTRANSFERASE YKCB-RELATED"/>
    <property type="match status" value="1"/>
</dbReference>
<keyword evidence="7 8" id="KW-0472">Membrane</keyword>
<dbReference type="Pfam" id="PF13231">
    <property type="entry name" value="PMT_2"/>
    <property type="match status" value="1"/>
</dbReference>
<feature type="transmembrane region" description="Helical" evidence="8">
    <location>
        <begin position="12"/>
        <end position="33"/>
    </location>
</feature>
<evidence type="ECO:0000256" key="3">
    <source>
        <dbReference type="ARBA" id="ARBA00022676"/>
    </source>
</evidence>
<dbReference type="InterPro" id="IPR038731">
    <property type="entry name" value="RgtA/B/C-like"/>
</dbReference>
<accession>A0ABQ5VBM0</accession>
<feature type="transmembrane region" description="Helical" evidence="8">
    <location>
        <begin position="112"/>
        <end position="145"/>
    </location>
</feature>
<protein>
    <recommendedName>
        <fullName evidence="9">Glycosyltransferase RgtA/B/C/D-like domain-containing protein</fullName>
    </recommendedName>
</protein>
<evidence type="ECO:0000313" key="10">
    <source>
        <dbReference type="EMBL" id="GLQ24477.1"/>
    </source>
</evidence>
<name>A0ABQ5VBM0_9PROT</name>
<evidence type="ECO:0000256" key="1">
    <source>
        <dbReference type="ARBA" id="ARBA00004651"/>
    </source>
</evidence>
<feature type="transmembrane region" description="Helical" evidence="8">
    <location>
        <begin position="282"/>
        <end position="301"/>
    </location>
</feature>
<comment type="caution">
    <text evidence="10">The sequence shown here is derived from an EMBL/GenBank/DDBJ whole genome shotgun (WGS) entry which is preliminary data.</text>
</comment>
<feature type="transmembrane region" description="Helical" evidence="8">
    <location>
        <begin position="199"/>
        <end position="218"/>
    </location>
</feature>
<feature type="transmembrane region" description="Helical" evidence="8">
    <location>
        <begin position="80"/>
        <end position="100"/>
    </location>
</feature>
<dbReference type="PANTHER" id="PTHR33908:SF11">
    <property type="entry name" value="MEMBRANE PROTEIN"/>
    <property type="match status" value="1"/>
</dbReference>
<dbReference type="EMBL" id="BSNK01000002">
    <property type="protein sequence ID" value="GLQ24477.1"/>
    <property type="molecule type" value="Genomic_DNA"/>
</dbReference>
<keyword evidence="2" id="KW-1003">Cell membrane</keyword>
<keyword evidence="4" id="KW-0808">Transferase</keyword>
<feature type="domain" description="Glycosyltransferase RgtA/B/C/D-like" evidence="9">
    <location>
        <begin position="58"/>
        <end position="218"/>
    </location>
</feature>